<dbReference type="AlphaFoldDB" id="A0A2P7ALW3"/>
<sequence length="67" mass="7804">MNKVAKRQNWQALRAKLESLWFPYPSFIDAVSNSYGARVHSLDDQRPCPSFGRAASFAQMQEFHQWT</sequence>
<proteinExistence type="predicted"/>
<protein>
    <submittedName>
        <fullName evidence="1">Uncharacterized protein</fullName>
    </submittedName>
</protein>
<reference evidence="2" key="1">
    <citation type="submission" date="2017-11" db="EMBL/GenBank/DDBJ databases">
        <authorList>
            <person name="Kuznetsova I."/>
            <person name="Sazanova A."/>
            <person name="Chirak E."/>
            <person name="Safronova V."/>
            <person name="Willems A."/>
        </authorList>
    </citation>
    <scope>NUCLEOTIDE SEQUENCE [LARGE SCALE GENOMIC DNA]</scope>
    <source>
        <strain evidence="2">PEPV15</strain>
    </source>
</reference>
<dbReference type="Proteomes" id="UP000241158">
    <property type="component" value="Unassembled WGS sequence"/>
</dbReference>
<gene>
    <name evidence="1" type="ORF">CU100_24215</name>
</gene>
<accession>A0A2P7ALW3</accession>
<organism evidence="1 2">
    <name type="scientific">Phyllobacterium endophyticum</name>
    <dbReference type="NCBI Taxonomy" id="1149773"/>
    <lineage>
        <taxon>Bacteria</taxon>
        <taxon>Pseudomonadati</taxon>
        <taxon>Pseudomonadota</taxon>
        <taxon>Alphaproteobacteria</taxon>
        <taxon>Hyphomicrobiales</taxon>
        <taxon>Phyllobacteriaceae</taxon>
        <taxon>Phyllobacterium</taxon>
    </lineage>
</organism>
<comment type="caution">
    <text evidence="1">The sequence shown here is derived from an EMBL/GenBank/DDBJ whole genome shotgun (WGS) entry which is preliminary data.</text>
</comment>
<evidence type="ECO:0000313" key="2">
    <source>
        <dbReference type="Proteomes" id="UP000241158"/>
    </source>
</evidence>
<dbReference type="EMBL" id="PGGN01000006">
    <property type="protein sequence ID" value="PSH55177.1"/>
    <property type="molecule type" value="Genomic_DNA"/>
</dbReference>
<evidence type="ECO:0000313" key="1">
    <source>
        <dbReference type="EMBL" id="PSH55177.1"/>
    </source>
</evidence>
<name>A0A2P7ALW3_9HYPH</name>
<keyword evidence="2" id="KW-1185">Reference proteome</keyword>